<proteinExistence type="predicted"/>
<organism evidence="1 2">
    <name type="scientific">Candidatus Syntropharchaeum caldarium</name>
    <dbReference type="NCBI Taxonomy" id="1838285"/>
    <lineage>
        <taxon>Archaea</taxon>
        <taxon>Methanobacteriati</taxon>
        <taxon>Methanobacteriota</taxon>
        <taxon>Stenosarchaea group</taxon>
        <taxon>Methanomicrobia</taxon>
        <taxon>Methanosarcinales</taxon>
        <taxon>ANME-2 cluster</taxon>
        <taxon>Candidatus Syntropharchaeum</taxon>
    </lineage>
</organism>
<dbReference type="SUPFAM" id="SSF69025">
    <property type="entry name" value="Hypothetical protein MTH865"/>
    <property type="match status" value="1"/>
</dbReference>
<sequence length="74" mass="7985">MGELEDCIRKKCKNVPFPLTNTADLVAALPEGAETYCEAEGKKVTALDVAAVIEGNYPFETLDDLVAFILPLAK</sequence>
<comment type="caution">
    <text evidence="1">The sequence shown here is derived from an EMBL/GenBank/DDBJ whole genome shotgun (WGS) entry which is preliminary data.</text>
</comment>
<evidence type="ECO:0000313" key="1">
    <source>
        <dbReference type="EMBL" id="OFV67908.1"/>
    </source>
</evidence>
<name>A0A1F2P9H4_9EURY</name>
<keyword evidence="2" id="KW-1185">Reference proteome</keyword>
<protein>
    <submittedName>
        <fullName evidence="1">Uncharacterized protein</fullName>
    </submittedName>
</protein>
<dbReference type="AlphaFoldDB" id="A0A1F2P9H4"/>
<dbReference type="STRING" id="1838285.SCAL_000548"/>
<dbReference type="InterPro" id="IPR024093">
    <property type="entry name" value="Uncharacterised_MTH865"/>
</dbReference>
<dbReference type="InterPro" id="IPR036825">
    <property type="entry name" value="MTH865-like_sf"/>
</dbReference>
<dbReference type="Gene3D" id="1.10.238.80">
    <property type="entry name" value="MTH865-like"/>
    <property type="match status" value="1"/>
</dbReference>
<gene>
    <name evidence="1" type="ORF">SCAL_000548</name>
</gene>
<reference evidence="1" key="1">
    <citation type="submission" date="2016-05" db="EMBL/GenBank/DDBJ databases">
        <title>Microbial consortia oxidize butane by reversing methanogenesis.</title>
        <authorList>
            <person name="Laso-Perez R."/>
            <person name="Richter M."/>
            <person name="Wegener G."/>
            <person name="Musat F."/>
        </authorList>
    </citation>
    <scope>NUCLEOTIDE SEQUENCE [LARGE SCALE GENOMIC DNA]</scope>
    <source>
        <strain evidence="1">BOX2</strain>
    </source>
</reference>
<accession>A0A1F2P9H4</accession>
<evidence type="ECO:0000313" key="2">
    <source>
        <dbReference type="Proteomes" id="UP000186940"/>
    </source>
</evidence>
<dbReference type="Pfam" id="PF07747">
    <property type="entry name" value="MTH865"/>
    <property type="match status" value="1"/>
</dbReference>
<dbReference type="Proteomes" id="UP000186940">
    <property type="component" value="Unassembled WGS sequence"/>
</dbReference>
<dbReference type="EMBL" id="LYOS01000002">
    <property type="protein sequence ID" value="OFV67908.1"/>
    <property type="molecule type" value="Genomic_DNA"/>
</dbReference>